<evidence type="ECO:0000313" key="2">
    <source>
        <dbReference type="Proteomes" id="UP000015527"/>
    </source>
</evidence>
<evidence type="ECO:0000313" key="1">
    <source>
        <dbReference type="EMBL" id="EQB10288.1"/>
    </source>
</evidence>
<proteinExistence type="predicted"/>
<keyword evidence="2" id="KW-1185">Reference proteome</keyword>
<reference evidence="1 2" key="1">
    <citation type="journal article" date="2013" name="Genome Announc.">
        <title>Genome Sequence of Novosphingobium lindaniclasticum LE124T, Isolated from a Hexachlorocyclohexane Dumpsite.</title>
        <authorList>
            <person name="Saxena A."/>
            <person name="Nayyar N."/>
            <person name="Sangwan N."/>
            <person name="Kumari R."/>
            <person name="Khurana J.P."/>
            <person name="Lal R."/>
        </authorList>
    </citation>
    <scope>NUCLEOTIDE SEQUENCE [LARGE SCALE GENOMIC DNA]</scope>
    <source>
        <strain evidence="1 2">LE124</strain>
    </source>
</reference>
<accession>T0HDW2</accession>
<organism evidence="1 2">
    <name type="scientific">Novosphingobium lindaniclasticum LE124</name>
    <dbReference type="NCBI Taxonomy" id="1096930"/>
    <lineage>
        <taxon>Bacteria</taxon>
        <taxon>Pseudomonadati</taxon>
        <taxon>Pseudomonadota</taxon>
        <taxon>Alphaproteobacteria</taxon>
        <taxon>Sphingomonadales</taxon>
        <taxon>Sphingomonadaceae</taxon>
        <taxon>Novosphingobium</taxon>
    </lineage>
</organism>
<dbReference type="Proteomes" id="UP000015527">
    <property type="component" value="Unassembled WGS sequence"/>
</dbReference>
<name>T0HDW2_9SPHN</name>
<protein>
    <submittedName>
        <fullName evidence="1">Uncharacterized protein</fullName>
    </submittedName>
</protein>
<dbReference type="AlphaFoldDB" id="T0HDW2"/>
<sequence>MAAVQHFRLLRHHCCTHGAQAAHSLAVAAAAKSFTFEDAIFYNQELLAVTK</sequence>
<gene>
    <name evidence="1" type="ORF">L284_17270</name>
</gene>
<comment type="caution">
    <text evidence="1">The sequence shown here is derived from an EMBL/GenBank/DDBJ whole genome shotgun (WGS) entry which is preliminary data.</text>
</comment>
<dbReference type="EMBL" id="ATHL01000113">
    <property type="protein sequence ID" value="EQB10288.1"/>
    <property type="molecule type" value="Genomic_DNA"/>
</dbReference>